<keyword evidence="2" id="KW-0808">Transferase</keyword>
<keyword evidence="1" id="KW-0723">Serine/threonine-protein kinase</keyword>
<dbReference type="Gene3D" id="1.10.510.10">
    <property type="entry name" value="Transferase(Phosphotransferase) domain 1"/>
    <property type="match status" value="1"/>
</dbReference>
<evidence type="ECO:0000256" key="4">
    <source>
        <dbReference type="ARBA" id="ARBA00022777"/>
    </source>
</evidence>
<dbReference type="Proteomes" id="UP000039865">
    <property type="component" value="Unassembled WGS sequence"/>
</dbReference>
<dbReference type="Pfam" id="PF00069">
    <property type="entry name" value="Pkinase"/>
    <property type="match status" value="1"/>
</dbReference>
<keyword evidence="3" id="KW-0547">Nucleotide-binding</keyword>
<feature type="domain" description="Protein kinase" evidence="6">
    <location>
        <begin position="1"/>
        <end position="323"/>
    </location>
</feature>
<dbReference type="SUPFAM" id="SSF56112">
    <property type="entry name" value="Protein kinase-like (PK-like)"/>
    <property type="match status" value="1"/>
</dbReference>
<gene>
    <name evidence="7" type="primary">Contig7428.g7940</name>
    <name evidence="7" type="ORF">STYLEM_15901</name>
</gene>
<evidence type="ECO:0000256" key="3">
    <source>
        <dbReference type="ARBA" id="ARBA00022741"/>
    </source>
</evidence>
<keyword evidence="4 7" id="KW-0418">Kinase</keyword>
<evidence type="ECO:0000259" key="6">
    <source>
        <dbReference type="PROSITE" id="PS50011"/>
    </source>
</evidence>
<evidence type="ECO:0000313" key="8">
    <source>
        <dbReference type="Proteomes" id="UP000039865"/>
    </source>
</evidence>
<reference evidence="7 8" key="1">
    <citation type="submission" date="2014-06" db="EMBL/GenBank/DDBJ databases">
        <authorList>
            <person name="Swart Estienne"/>
        </authorList>
    </citation>
    <scope>NUCLEOTIDE SEQUENCE [LARGE SCALE GENOMIC DNA]</scope>
    <source>
        <strain evidence="7 8">130c</strain>
    </source>
</reference>
<name>A0A078B057_STYLE</name>
<dbReference type="PANTHER" id="PTHR24349">
    <property type="entry name" value="SERINE/THREONINE-PROTEIN KINASE"/>
    <property type="match status" value="1"/>
</dbReference>
<evidence type="ECO:0000256" key="5">
    <source>
        <dbReference type="ARBA" id="ARBA00022840"/>
    </source>
</evidence>
<evidence type="ECO:0000256" key="1">
    <source>
        <dbReference type="ARBA" id="ARBA00022527"/>
    </source>
</evidence>
<dbReference type="InterPro" id="IPR011009">
    <property type="entry name" value="Kinase-like_dom_sf"/>
</dbReference>
<dbReference type="OrthoDB" id="40902at2759"/>
<proteinExistence type="predicted"/>
<dbReference type="GO" id="GO:0004674">
    <property type="term" value="F:protein serine/threonine kinase activity"/>
    <property type="evidence" value="ECO:0007669"/>
    <property type="project" value="UniProtKB-KW"/>
</dbReference>
<protein>
    <submittedName>
        <fullName evidence="7">Protein kinase domain containing protein</fullName>
    </submittedName>
</protein>
<accession>A0A078B057</accession>
<organism evidence="7 8">
    <name type="scientific">Stylonychia lemnae</name>
    <name type="common">Ciliate</name>
    <dbReference type="NCBI Taxonomy" id="5949"/>
    <lineage>
        <taxon>Eukaryota</taxon>
        <taxon>Sar</taxon>
        <taxon>Alveolata</taxon>
        <taxon>Ciliophora</taxon>
        <taxon>Intramacronucleata</taxon>
        <taxon>Spirotrichea</taxon>
        <taxon>Stichotrichia</taxon>
        <taxon>Sporadotrichida</taxon>
        <taxon>Oxytrichidae</taxon>
        <taxon>Stylonychinae</taxon>
        <taxon>Stylonychia</taxon>
    </lineage>
</organism>
<dbReference type="InParanoid" id="A0A078B057"/>
<dbReference type="PROSITE" id="PS50011">
    <property type="entry name" value="PROTEIN_KINASE_DOM"/>
    <property type="match status" value="1"/>
</dbReference>
<dbReference type="SMART" id="SM00220">
    <property type="entry name" value="S_TKc"/>
    <property type="match status" value="1"/>
</dbReference>
<keyword evidence="5" id="KW-0067">ATP-binding</keyword>
<evidence type="ECO:0000256" key="2">
    <source>
        <dbReference type="ARBA" id="ARBA00022679"/>
    </source>
</evidence>
<dbReference type="AlphaFoldDB" id="A0A078B057"/>
<dbReference type="EMBL" id="CCKQ01014990">
    <property type="protein sequence ID" value="CDW86802.1"/>
    <property type="molecule type" value="Genomic_DNA"/>
</dbReference>
<keyword evidence="8" id="KW-1185">Reference proteome</keyword>
<sequence>MGNQNLAKCCSNEAQQEIVTSLQNNSTTVPQVMGQKVKTQEYLEKLIQKSRKERNKASQKKLNGHMKLEIIESQRQDHSITSIRQTQLLENKIKIPDDNFLSMNINHPGKLKIMKFNSDNKNCQKDDVMKLGIRNYVYLQKLGCTNHYIQVSGCITDKQNSKSNNIFECLIKQKETPTEYQIAVLMKELLLSIQYCHTKQVSHKEIQPFNIECLDDLSDTMSQNQYFMAPERITGNLDVESSNNKRSDIWSAGVILYILICGRPPFEARTSEELLEKIYKSEFNFHGKEWDQMADAKNLIYEMLQHDPIERIDAIDAINHDFFNNILYNESVQNNFRAKRNPNIIHFLEFFYRQIQLKDQIQNFVNFMKQIPDIKKSFDKIFNGAQNLLQVRNGFSYVTGDIILAENLIKEILPQGFGDESHNDPSLKITVDNLQMYYIEFYQHQLELQLHEPLSYFEKVNFTFNSCFK</sequence>
<evidence type="ECO:0000313" key="7">
    <source>
        <dbReference type="EMBL" id="CDW86802.1"/>
    </source>
</evidence>
<dbReference type="InterPro" id="IPR050205">
    <property type="entry name" value="CDPK_Ser/Thr_kinases"/>
</dbReference>
<dbReference type="GO" id="GO:0005524">
    <property type="term" value="F:ATP binding"/>
    <property type="evidence" value="ECO:0007669"/>
    <property type="project" value="UniProtKB-KW"/>
</dbReference>
<dbReference type="InterPro" id="IPR000719">
    <property type="entry name" value="Prot_kinase_dom"/>
</dbReference>